<evidence type="ECO:0000313" key="3">
    <source>
        <dbReference type="Proteomes" id="UP000002669"/>
    </source>
</evidence>
<gene>
    <name evidence="2" type="ORF">MGYG_04364</name>
</gene>
<dbReference type="EMBL" id="DS989824">
    <property type="protein sequence ID" value="EFR01357.1"/>
    <property type="molecule type" value="Genomic_DNA"/>
</dbReference>
<proteinExistence type="predicted"/>
<dbReference type="RefSeq" id="XP_003174187.1">
    <property type="nucleotide sequence ID" value="XM_003174139.1"/>
</dbReference>
<feature type="region of interest" description="Disordered" evidence="1">
    <location>
        <begin position="33"/>
        <end position="53"/>
    </location>
</feature>
<dbReference type="Proteomes" id="UP000002669">
    <property type="component" value="Unassembled WGS sequence"/>
</dbReference>
<accession>E4USK6</accession>
<feature type="compositionally biased region" description="Basic and acidic residues" evidence="1">
    <location>
        <begin position="40"/>
        <end position="49"/>
    </location>
</feature>
<dbReference type="AlphaFoldDB" id="E4USK6"/>
<reference evidence="3" key="1">
    <citation type="journal article" date="2012" name="MBio">
        <title>Comparative genome analysis of Trichophyton rubrum and related dermatophytes reveals candidate genes involved in infection.</title>
        <authorList>
            <person name="Martinez D.A."/>
            <person name="Oliver B.G."/>
            <person name="Graeser Y."/>
            <person name="Goldberg J.M."/>
            <person name="Li W."/>
            <person name="Martinez-Rossi N.M."/>
            <person name="Monod M."/>
            <person name="Shelest E."/>
            <person name="Barton R.C."/>
            <person name="Birch E."/>
            <person name="Brakhage A.A."/>
            <person name="Chen Z."/>
            <person name="Gurr S.J."/>
            <person name="Heiman D."/>
            <person name="Heitman J."/>
            <person name="Kosti I."/>
            <person name="Rossi A."/>
            <person name="Saif S."/>
            <person name="Samalova M."/>
            <person name="Saunders C.W."/>
            <person name="Shea T."/>
            <person name="Summerbell R.C."/>
            <person name="Xu J."/>
            <person name="Young S."/>
            <person name="Zeng Q."/>
            <person name="Birren B.W."/>
            <person name="Cuomo C.A."/>
            <person name="White T.C."/>
        </authorList>
    </citation>
    <scope>NUCLEOTIDE SEQUENCE [LARGE SCALE GENOMIC DNA]</scope>
    <source>
        <strain evidence="3">ATCC MYA-4604 / CBS 118893</strain>
    </source>
</reference>
<name>E4USK6_ARTGP</name>
<evidence type="ECO:0000256" key="1">
    <source>
        <dbReference type="SAM" id="MobiDB-lite"/>
    </source>
</evidence>
<sequence length="161" mass="17812">MQLTGKFEGSFSITKVFVYETISKSVPVHRRACPTPSVARRSEGNKDAQRSNPVMDNRLVVSLNPISTLFLAAVSRGENCVKGHGESANGLSRLRDPQGFLPQHAHAGPRRMLTLGCAQQTPRERAPDFSLGKDSTLVVLFVEKFFRLQHRSSFSQAFAIQ</sequence>
<keyword evidence="3" id="KW-1185">Reference proteome</keyword>
<dbReference type="VEuPathDB" id="FungiDB:MGYG_04364"/>
<dbReference type="InParanoid" id="E4USK6"/>
<protein>
    <submittedName>
        <fullName evidence="2">Uncharacterized protein</fullName>
    </submittedName>
</protein>
<evidence type="ECO:0000313" key="2">
    <source>
        <dbReference type="EMBL" id="EFR01357.1"/>
    </source>
</evidence>
<dbReference type="GeneID" id="10029476"/>
<organism evidence="3">
    <name type="scientific">Arthroderma gypseum (strain ATCC MYA-4604 / CBS 118893)</name>
    <name type="common">Microsporum gypseum</name>
    <dbReference type="NCBI Taxonomy" id="535722"/>
    <lineage>
        <taxon>Eukaryota</taxon>
        <taxon>Fungi</taxon>
        <taxon>Dikarya</taxon>
        <taxon>Ascomycota</taxon>
        <taxon>Pezizomycotina</taxon>
        <taxon>Eurotiomycetes</taxon>
        <taxon>Eurotiomycetidae</taxon>
        <taxon>Onygenales</taxon>
        <taxon>Arthrodermataceae</taxon>
        <taxon>Nannizzia</taxon>
    </lineage>
</organism>
<dbReference type="HOGENOM" id="CLU_1643286_0_0_1"/>